<name>A0AA95H998_9GAMM</name>
<reference evidence="1" key="2">
    <citation type="submission" date="2023-04" db="EMBL/GenBank/DDBJ databases">
        <authorList>
            <person name="Beletskiy A.V."/>
            <person name="Mardanov A.V."/>
            <person name="Ravin N.V."/>
        </authorList>
    </citation>
    <scope>NUCLEOTIDE SEQUENCE</scope>
    <source>
        <strain evidence="1">GKL-02</strain>
    </source>
</reference>
<dbReference type="AlphaFoldDB" id="A0AA95H998"/>
<reference evidence="1" key="1">
    <citation type="journal article" date="2023" name="Int. J. Mol. Sci.">
        <title>Metagenomics Revealed a New Genus 'Candidatus Thiocaldithrix dubininis' gen. nov., sp. nov. and a New Species 'Candidatus Thiothrix putei' sp. nov. in the Family Thiotrichaceae, Some Members of Which Have Traits of Both Na+- and H+-Motive Energetics.</title>
        <authorList>
            <person name="Ravin N.V."/>
            <person name="Muntyan M.S."/>
            <person name="Smolyakov D.D."/>
            <person name="Rudenko T.S."/>
            <person name="Beletsky A.V."/>
            <person name="Mardanov A.V."/>
            <person name="Grabovich M.Y."/>
        </authorList>
    </citation>
    <scope>NUCLEOTIDE SEQUENCE</scope>
    <source>
        <strain evidence="1">GKL-02</strain>
    </source>
</reference>
<dbReference type="KEGG" id="tput:QJT81_12550"/>
<accession>A0AA95H998</accession>
<protein>
    <submittedName>
        <fullName evidence="1">Uncharacterized protein</fullName>
    </submittedName>
</protein>
<organism evidence="1">
    <name type="scientific">Candidatus Thiothrix putei</name>
    <dbReference type="NCBI Taxonomy" id="3080811"/>
    <lineage>
        <taxon>Bacteria</taxon>
        <taxon>Pseudomonadati</taxon>
        <taxon>Pseudomonadota</taxon>
        <taxon>Gammaproteobacteria</taxon>
        <taxon>Thiotrichales</taxon>
        <taxon>Thiotrichaceae</taxon>
        <taxon>Thiothrix</taxon>
    </lineage>
</organism>
<proteinExistence type="predicted"/>
<gene>
    <name evidence="1" type="ORF">QJT81_12550</name>
</gene>
<dbReference type="EMBL" id="CP124756">
    <property type="protein sequence ID" value="WGZ92690.1"/>
    <property type="molecule type" value="Genomic_DNA"/>
</dbReference>
<evidence type="ECO:0000313" key="1">
    <source>
        <dbReference type="EMBL" id="WGZ92690.1"/>
    </source>
</evidence>
<dbReference type="Proteomes" id="UP001301326">
    <property type="component" value="Chromosome"/>
</dbReference>
<sequence length="153" mass="18209">MSRDELKILLAIFKKARESLVDDFKSENIEIYDAMFRYEENKKLMQISIDKYFMSWLDSHFNIFDKLPDTIVSDDFIKKFMGQMLALISKNETSIKNNDVIFIELLKEKKEMLGALLSVANKADANYKKLIYIHQKDNALFNRELLRLEREKR</sequence>